<evidence type="ECO:0000313" key="2">
    <source>
        <dbReference type="EMBL" id="MBC8590729.1"/>
    </source>
</evidence>
<keyword evidence="1" id="KW-1133">Transmembrane helix</keyword>
<dbReference type="NCBIfam" id="TIGR01906">
    <property type="entry name" value="integ_TIGR01906"/>
    <property type="match status" value="1"/>
</dbReference>
<feature type="transmembrane region" description="Helical" evidence="1">
    <location>
        <begin position="96"/>
        <end position="114"/>
    </location>
</feature>
<reference evidence="2 3" key="1">
    <citation type="submission" date="2020-08" db="EMBL/GenBank/DDBJ databases">
        <title>Genome public.</title>
        <authorList>
            <person name="Liu C."/>
            <person name="Sun Q."/>
        </authorList>
    </citation>
    <scope>NUCLEOTIDE SEQUENCE [LARGE SCALE GENOMIC DNA]</scope>
    <source>
        <strain evidence="2 3">NSJ-26</strain>
    </source>
</reference>
<gene>
    <name evidence="2" type="ORF">H8689_06225</name>
</gene>
<evidence type="ECO:0000256" key="1">
    <source>
        <dbReference type="SAM" id="Phobius"/>
    </source>
</evidence>
<organism evidence="2 3">
    <name type="scientific">Wansuia hejianensis</name>
    <dbReference type="NCBI Taxonomy" id="2763667"/>
    <lineage>
        <taxon>Bacteria</taxon>
        <taxon>Bacillati</taxon>
        <taxon>Bacillota</taxon>
        <taxon>Clostridia</taxon>
        <taxon>Lachnospirales</taxon>
        <taxon>Lachnospiraceae</taxon>
        <taxon>Wansuia</taxon>
    </lineage>
</organism>
<dbReference type="Pfam" id="PF07314">
    <property type="entry name" value="Lit"/>
    <property type="match status" value="1"/>
</dbReference>
<keyword evidence="3" id="KW-1185">Reference proteome</keyword>
<comment type="caution">
    <text evidence="2">The sequence shown here is derived from an EMBL/GenBank/DDBJ whole genome shotgun (WGS) entry which is preliminary data.</text>
</comment>
<feature type="transmembrane region" description="Helical" evidence="1">
    <location>
        <begin position="189"/>
        <end position="208"/>
    </location>
</feature>
<feature type="transmembrane region" description="Helical" evidence="1">
    <location>
        <begin position="126"/>
        <end position="145"/>
    </location>
</feature>
<sequence>MKRLIMIILVIALSFLFLAVSIEQNSYNKTYYIKSYYKYDIENQTGKSMSELEEITDHIILYLKNKGNNELLKPYFNEREVLHMEDVQKLFNLTRYIKYIGIILSLSIIICFIFKKEYLALGKTLCFGLFINHILLIILGILVRVDFNKYFNYFHLIFFTNDLWILDPSTDLMIQMLPEDFFFGMAKNIMLSFLIYLAIIQIIGCFYIRRGRKIYERGNRKS</sequence>
<dbReference type="Proteomes" id="UP000601522">
    <property type="component" value="Unassembled WGS sequence"/>
</dbReference>
<proteinExistence type="predicted"/>
<dbReference type="InterPro" id="IPR010178">
    <property type="entry name" value="Lit"/>
</dbReference>
<name>A0A926IM14_9FIRM</name>
<protein>
    <submittedName>
        <fullName evidence="2">TIGR01906 family membrane protein</fullName>
    </submittedName>
</protein>
<dbReference type="AlphaFoldDB" id="A0A926IM14"/>
<evidence type="ECO:0000313" key="3">
    <source>
        <dbReference type="Proteomes" id="UP000601522"/>
    </source>
</evidence>
<dbReference type="EMBL" id="JACRTK010000002">
    <property type="protein sequence ID" value="MBC8590729.1"/>
    <property type="molecule type" value="Genomic_DNA"/>
</dbReference>
<dbReference type="RefSeq" id="WP_249323565.1">
    <property type="nucleotide sequence ID" value="NZ_JACRTK010000002.1"/>
</dbReference>
<keyword evidence="1" id="KW-0472">Membrane</keyword>
<accession>A0A926IM14</accession>
<keyword evidence="1" id="KW-0812">Transmembrane</keyword>